<dbReference type="RefSeq" id="WP_168774931.1">
    <property type="nucleotide sequence ID" value="NZ_JAABNR010000009.1"/>
</dbReference>
<dbReference type="Proteomes" id="UP001193501">
    <property type="component" value="Unassembled WGS sequence"/>
</dbReference>
<keyword evidence="3" id="KW-1185">Reference proteome</keyword>
<organism evidence="2 3">
    <name type="scientific">Stagnihabitans tardus</name>
    <dbReference type="NCBI Taxonomy" id="2699202"/>
    <lineage>
        <taxon>Bacteria</taxon>
        <taxon>Pseudomonadati</taxon>
        <taxon>Pseudomonadota</taxon>
        <taxon>Alphaproteobacteria</taxon>
        <taxon>Rhodobacterales</taxon>
        <taxon>Paracoccaceae</taxon>
        <taxon>Stagnihabitans</taxon>
    </lineage>
</organism>
<feature type="region of interest" description="Disordered" evidence="1">
    <location>
        <begin position="200"/>
        <end position="219"/>
    </location>
</feature>
<comment type="caution">
    <text evidence="2">The sequence shown here is derived from an EMBL/GenBank/DDBJ whole genome shotgun (WGS) entry which is preliminary data.</text>
</comment>
<dbReference type="InterPro" id="IPR029058">
    <property type="entry name" value="AB_hydrolase_fold"/>
</dbReference>
<name>A0AAE4Y8Y7_9RHOB</name>
<dbReference type="SUPFAM" id="SSF53474">
    <property type="entry name" value="alpha/beta-Hydrolases"/>
    <property type="match status" value="1"/>
</dbReference>
<dbReference type="Gene3D" id="3.40.50.1820">
    <property type="entry name" value="alpha/beta hydrolase"/>
    <property type="match status" value="1"/>
</dbReference>
<accession>A0AAE4Y8Y7</accession>
<reference evidence="2" key="1">
    <citation type="submission" date="2020-01" db="EMBL/GenBank/DDBJ databases">
        <authorList>
            <person name="Chen W.-M."/>
        </authorList>
    </citation>
    <scope>NUCLEOTIDE SEQUENCE</scope>
    <source>
        <strain evidence="2">CYK-10</strain>
    </source>
</reference>
<dbReference type="AlphaFoldDB" id="A0AAE4Y8Y7"/>
<evidence type="ECO:0000256" key="1">
    <source>
        <dbReference type="SAM" id="MobiDB-lite"/>
    </source>
</evidence>
<gene>
    <name evidence="2" type="ORF">GV832_11100</name>
</gene>
<evidence type="ECO:0000313" key="2">
    <source>
        <dbReference type="EMBL" id="NBZ88126.1"/>
    </source>
</evidence>
<evidence type="ECO:0000313" key="3">
    <source>
        <dbReference type="Proteomes" id="UP001193501"/>
    </source>
</evidence>
<protein>
    <submittedName>
        <fullName evidence="2">Uncharacterized protein</fullName>
    </submittedName>
</protein>
<proteinExistence type="predicted"/>
<sequence length="219" mass="23753">MTPLVAEGNYHLLYLPGTTETLILTCASIGHDPSRPPVPEWARSTRPHPTLFLIDVTRSWGTAPGLAETLALAPKHPQTLALGASMGGFLALQATHHLPIDAVIAIGPQHQPAADWETRWRAHTDALPRDLTAPPSRARQTYILHAADDLAQAQGFTEADQILFPDQTHSTLAAHLKPAMPGLIEAALTDRRRFLRLVSQAGGRRKTPTRPPCISKPSP</sequence>
<dbReference type="EMBL" id="JAABNR010000009">
    <property type="protein sequence ID" value="NBZ88126.1"/>
    <property type="molecule type" value="Genomic_DNA"/>
</dbReference>